<protein>
    <submittedName>
        <fullName evidence="2">Cytochrome c553</fullName>
    </submittedName>
</protein>
<evidence type="ECO:0000256" key="1">
    <source>
        <dbReference type="SAM" id="SignalP"/>
    </source>
</evidence>
<dbReference type="Gene3D" id="3.90.10.10">
    <property type="entry name" value="Cytochrome C3"/>
    <property type="match status" value="1"/>
</dbReference>
<gene>
    <name evidence="2" type="ORF">J2Z79_001560</name>
</gene>
<feature type="signal peptide" evidence="1">
    <location>
        <begin position="1"/>
        <end position="24"/>
    </location>
</feature>
<evidence type="ECO:0000313" key="2">
    <source>
        <dbReference type="EMBL" id="MBP2018161.1"/>
    </source>
</evidence>
<feature type="chain" id="PRO_5046188960" evidence="1">
    <location>
        <begin position="25"/>
        <end position="233"/>
    </location>
</feature>
<proteinExistence type="predicted"/>
<evidence type="ECO:0000313" key="3">
    <source>
        <dbReference type="Proteomes" id="UP001519289"/>
    </source>
</evidence>
<dbReference type="RefSeq" id="WP_209466296.1">
    <property type="nucleotide sequence ID" value="NZ_JAGGLG010000010.1"/>
</dbReference>
<organism evidence="2 3">
    <name type="scientific">Symbiobacterium terraclitae</name>
    <dbReference type="NCBI Taxonomy" id="557451"/>
    <lineage>
        <taxon>Bacteria</taxon>
        <taxon>Bacillati</taxon>
        <taxon>Bacillota</taxon>
        <taxon>Clostridia</taxon>
        <taxon>Eubacteriales</taxon>
        <taxon>Symbiobacteriaceae</taxon>
        <taxon>Symbiobacterium</taxon>
    </lineage>
</organism>
<dbReference type="SUPFAM" id="SSF48695">
    <property type="entry name" value="Multiheme cytochromes"/>
    <property type="match status" value="1"/>
</dbReference>
<name>A0ABS4JRJ8_9FIRM</name>
<keyword evidence="1" id="KW-0732">Signal</keyword>
<dbReference type="InterPro" id="IPR036280">
    <property type="entry name" value="Multihaem_cyt_sf"/>
</dbReference>
<dbReference type="EMBL" id="JAGGLG010000010">
    <property type="protein sequence ID" value="MBP2018161.1"/>
    <property type="molecule type" value="Genomic_DNA"/>
</dbReference>
<keyword evidence="3" id="KW-1185">Reference proteome</keyword>
<reference evidence="2 3" key="1">
    <citation type="submission" date="2021-03" db="EMBL/GenBank/DDBJ databases">
        <title>Genomic Encyclopedia of Type Strains, Phase IV (KMG-IV): sequencing the most valuable type-strain genomes for metagenomic binning, comparative biology and taxonomic classification.</title>
        <authorList>
            <person name="Goeker M."/>
        </authorList>
    </citation>
    <scope>NUCLEOTIDE SEQUENCE [LARGE SCALE GENOMIC DNA]</scope>
    <source>
        <strain evidence="2 3">DSM 27138</strain>
    </source>
</reference>
<comment type="caution">
    <text evidence="2">The sequence shown here is derived from an EMBL/GenBank/DDBJ whole genome shotgun (WGS) entry which is preliminary data.</text>
</comment>
<dbReference type="Proteomes" id="UP001519289">
    <property type="component" value="Unassembled WGS sequence"/>
</dbReference>
<accession>A0ABS4JRJ8</accession>
<sequence>MLRHLASLALASALVLFAAGTASASGLLLDPSEPEGNAACLECHSQPQTMVRDGKTISVHVDPEAYNNSVHGIISCSRCHAEAGPEHAADPTKPLGLPTGRALRVLKSEGCVKCHAGLYPASYNESFHGIAVKNGDERAATCVDCHGVHDIQPSRVETSSVAPANLPNTCGTAECHPGAPENFAKGKEHFVVAERESGGLHIVYKFFMGLILFDTMKDGPIVMFELLRRLTHK</sequence>